<dbReference type="Pfam" id="PF07729">
    <property type="entry name" value="FCD"/>
    <property type="match status" value="1"/>
</dbReference>
<dbReference type="InterPro" id="IPR036390">
    <property type="entry name" value="WH_DNA-bd_sf"/>
</dbReference>
<dbReference type="SMART" id="SM00895">
    <property type="entry name" value="FCD"/>
    <property type="match status" value="1"/>
</dbReference>
<organism evidence="5 6">
    <name type="scientific">Roseobacter denitrificans (strain ATCC 33942 / OCh 114)</name>
    <name type="common">Erythrobacter sp. (strain OCh 114)</name>
    <name type="synonym">Roseobacter denitrificans</name>
    <dbReference type="NCBI Taxonomy" id="375451"/>
    <lineage>
        <taxon>Bacteria</taxon>
        <taxon>Pseudomonadati</taxon>
        <taxon>Pseudomonadota</taxon>
        <taxon>Alphaproteobacteria</taxon>
        <taxon>Rhodobacterales</taxon>
        <taxon>Roseobacteraceae</taxon>
        <taxon>Roseobacter</taxon>
    </lineage>
</organism>
<protein>
    <submittedName>
        <fullName evidence="5">Transcriptional regulator, GntR family, putative</fullName>
    </submittedName>
</protein>
<evidence type="ECO:0000313" key="5">
    <source>
        <dbReference type="EMBL" id="ABG31981.1"/>
    </source>
</evidence>
<dbReference type="InterPro" id="IPR011711">
    <property type="entry name" value="GntR_C"/>
</dbReference>
<dbReference type="KEGG" id="rde:RD1_2411"/>
<dbReference type="InterPro" id="IPR008920">
    <property type="entry name" value="TF_FadR/GntR_C"/>
</dbReference>
<dbReference type="Proteomes" id="UP000007029">
    <property type="component" value="Chromosome"/>
</dbReference>
<evidence type="ECO:0000256" key="3">
    <source>
        <dbReference type="ARBA" id="ARBA00023163"/>
    </source>
</evidence>
<gene>
    <name evidence="5" type="ordered locus">RD1_2411</name>
</gene>
<dbReference type="SMART" id="SM00345">
    <property type="entry name" value="HTH_GNTR"/>
    <property type="match status" value="1"/>
</dbReference>
<dbReference type="InterPro" id="IPR036388">
    <property type="entry name" value="WH-like_DNA-bd_sf"/>
</dbReference>
<dbReference type="GO" id="GO:0003677">
    <property type="term" value="F:DNA binding"/>
    <property type="evidence" value="ECO:0007669"/>
    <property type="project" value="UniProtKB-KW"/>
</dbReference>
<dbReference type="Gene3D" id="1.10.10.10">
    <property type="entry name" value="Winged helix-like DNA-binding domain superfamily/Winged helix DNA-binding domain"/>
    <property type="match status" value="1"/>
</dbReference>
<keyword evidence="2" id="KW-0238">DNA-binding</keyword>
<dbReference type="AlphaFoldDB" id="Q166W2"/>
<proteinExistence type="predicted"/>
<dbReference type="STRING" id="375451.RD1_2411"/>
<dbReference type="HOGENOM" id="CLU_017584_5_1_5"/>
<dbReference type="PANTHER" id="PTHR43537">
    <property type="entry name" value="TRANSCRIPTIONAL REGULATOR, GNTR FAMILY"/>
    <property type="match status" value="1"/>
</dbReference>
<keyword evidence="1" id="KW-0805">Transcription regulation</keyword>
<dbReference type="SUPFAM" id="SSF48008">
    <property type="entry name" value="GntR ligand-binding domain-like"/>
    <property type="match status" value="1"/>
</dbReference>
<accession>Q166W2</accession>
<dbReference type="PROSITE" id="PS50949">
    <property type="entry name" value="HTH_GNTR"/>
    <property type="match status" value="1"/>
</dbReference>
<keyword evidence="6" id="KW-1185">Reference proteome</keyword>
<evidence type="ECO:0000256" key="2">
    <source>
        <dbReference type="ARBA" id="ARBA00023125"/>
    </source>
</evidence>
<dbReference type="PRINTS" id="PR00035">
    <property type="entry name" value="HTHGNTR"/>
</dbReference>
<dbReference type="Pfam" id="PF00392">
    <property type="entry name" value="GntR"/>
    <property type="match status" value="1"/>
</dbReference>
<keyword evidence="3" id="KW-0804">Transcription</keyword>
<feature type="domain" description="HTH gntR-type" evidence="4">
    <location>
        <begin position="21"/>
        <end position="88"/>
    </location>
</feature>
<evidence type="ECO:0000259" key="4">
    <source>
        <dbReference type="PROSITE" id="PS50949"/>
    </source>
</evidence>
<dbReference type="EMBL" id="CP000362">
    <property type="protein sequence ID" value="ABG31981.1"/>
    <property type="molecule type" value="Genomic_DNA"/>
</dbReference>
<dbReference type="Gene3D" id="1.20.120.530">
    <property type="entry name" value="GntR ligand-binding domain-like"/>
    <property type="match status" value="1"/>
</dbReference>
<name>Q166W2_ROSDO</name>
<dbReference type="GO" id="GO:0003700">
    <property type="term" value="F:DNA-binding transcription factor activity"/>
    <property type="evidence" value="ECO:0007669"/>
    <property type="project" value="InterPro"/>
</dbReference>
<evidence type="ECO:0000313" key="6">
    <source>
        <dbReference type="Proteomes" id="UP000007029"/>
    </source>
</evidence>
<evidence type="ECO:0000256" key="1">
    <source>
        <dbReference type="ARBA" id="ARBA00023015"/>
    </source>
</evidence>
<dbReference type="InterPro" id="IPR000524">
    <property type="entry name" value="Tscrpt_reg_HTH_GntR"/>
</dbReference>
<dbReference type="CDD" id="cd07377">
    <property type="entry name" value="WHTH_GntR"/>
    <property type="match status" value="1"/>
</dbReference>
<dbReference type="eggNOG" id="COG1802">
    <property type="taxonomic scope" value="Bacteria"/>
</dbReference>
<sequence length="234" mass="26549">MPLRLRKQVLRNPMPDQKNATAVAEHVAAVLRDRIVKGELTARDRIVERQLSAELDVSRTPIREALKLLEADGLIEITLHRGAIVSDYKPEDAVVLFDVISVLESLAARRVCEGMTPSTLQRLEDLHGQMLEYHHAGRTNDYFDHNTLIHDFIIQSCANPVLITTHNRLMIRARRGRYLAILNEARLEQAVAEHEDLMQAFRHESADKAAQVWERHLRHTGETVAAVLLAEADI</sequence>
<dbReference type="PANTHER" id="PTHR43537:SF50">
    <property type="entry name" value="TRANSCRIPTIONAL REGULATORY PROTEIN"/>
    <property type="match status" value="1"/>
</dbReference>
<dbReference type="SUPFAM" id="SSF46785">
    <property type="entry name" value="Winged helix' DNA-binding domain"/>
    <property type="match status" value="1"/>
</dbReference>
<reference evidence="5 6" key="1">
    <citation type="journal article" date="2007" name="J. Bacteriol.">
        <title>The complete genome sequence of Roseobacter denitrificans reveals a mixotrophic rather than photosynthetic metabolism.</title>
        <authorList>
            <person name="Swingley W.D."/>
            <person name="Sadekar S."/>
            <person name="Mastrian S.D."/>
            <person name="Matthies H.J."/>
            <person name="Hao J."/>
            <person name="Ramos H."/>
            <person name="Acharya C.R."/>
            <person name="Conrad A.L."/>
            <person name="Taylor H.L."/>
            <person name="Dejesa L.C."/>
            <person name="Shah M.K."/>
            <person name="O'huallachain M.E."/>
            <person name="Lince M.T."/>
            <person name="Blankenship R.E."/>
            <person name="Beatty J.T."/>
            <person name="Touchman J.W."/>
        </authorList>
    </citation>
    <scope>NUCLEOTIDE SEQUENCE [LARGE SCALE GENOMIC DNA]</scope>
    <source>
        <strain evidence="6">ATCC 33942 / OCh 114</strain>
    </source>
</reference>